<evidence type="ECO:0000256" key="1">
    <source>
        <dbReference type="SAM" id="MobiDB-lite"/>
    </source>
</evidence>
<feature type="compositionally biased region" description="Basic and acidic residues" evidence="1">
    <location>
        <begin position="33"/>
        <end position="43"/>
    </location>
</feature>
<dbReference type="Proteomes" id="UP000009096">
    <property type="component" value="Chromosome 7"/>
</dbReference>
<dbReference type="EMBL" id="DS022258">
    <property type="protein sequence ID" value="EWG52994.1"/>
    <property type="molecule type" value="Genomic_DNA"/>
</dbReference>
<keyword evidence="3" id="KW-1185">Reference proteome</keyword>
<sequence>MCIRRLHGIRHVRWLFMTSNGYCAMMVKNGARNHQDQPFERTPKSCKTTETMKDAEKATSNHARNQLSGEQLPDGWNTAPPSDKRFKLTMTARRRERYRRHIDQ</sequence>
<name>W7MYW9_GIBM7</name>
<organism evidence="2 3">
    <name type="scientific">Gibberella moniliformis (strain M3125 / FGSC 7600)</name>
    <name type="common">Maize ear and stalk rot fungus</name>
    <name type="synonym">Fusarium verticillioides</name>
    <dbReference type="NCBI Taxonomy" id="334819"/>
    <lineage>
        <taxon>Eukaryota</taxon>
        <taxon>Fungi</taxon>
        <taxon>Dikarya</taxon>
        <taxon>Ascomycota</taxon>
        <taxon>Pezizomycotina</taxon>
        <taxon>Sordariomycetes</taxon>
        <taxon>Hypocreomycetidae</taxon>
        <taxon>Hypocreales</taxon>
        <taxon>Nectriaceae</taxon>
        <taxon>Fusarium</taxon>
        <taxon>Fusarium fujikuroi species complex</taxon>
    </lineage>
</organism>
<accession>W7MYW9</accession>
<evidence type="ECO:0000313" key="3">
    <source>
        <dbReference type="Proteomes" id="UP000009096"/>
    </source>
</evidence>
<gene>
    <name evidence="2" type="ORF">FVEG_17045</name>
</gene>
<dbReference type="EMBL" id="CM000584">
    <property type="protein sequence ID" value="EWG52994.1"/>
    <property type="molecule type" value="Genomic_DNA"/>
</dbReference>
<dbReference type="VEuPathDB" id="FungiDB:FVEG_17045"/>
<dbReference type="RefSeq" id="XP_018759185.1">
    <property type="nucleotide sequence ID" value="XM_018906313.1"/>
</dbReference>
<feature type="compositionally biased region" description="Basic and acidic residues" evidence="1">
    <location>
        <begin position="50"/>
        <end position="59"/>
    </location>
</feature>
<evidence type="ECO:0000313" key="2">
    <source>
        <dbReference type="EMBL" id="EWG52994.1"/>
    </source>
</evidence>
<feature type="region of interest" description="Disordered" evidence="1">
    <location>
        <begin position="32"/>
        <end position="104"/>
    </location>
</feature>
<feature type="compositionally biased region" description="Polar residues" evidence="1">
    <location>
        <begin position="60"/>
        <end position="69"/>
    </location>
</feature>
<proteinExistence type="predicted"/>
<dbReference type="GeneID" id="30073921"/>
<protein>
    <submittedName>
        <fullName evidence="2">Uncharacterized protein</fullName>
    </submittedName>
</protein>
<dbReference type="KEGG" id="fvr:FVEG_17045"/>
<dbReference type="AlphaFoldDB" id="W7MYW9"/>
<reference evidence="2 3" key="1">
    <citation type="journal article" date="2010" name="Nature">
        <title>Comparative genomics reveals mobile pathogenicity chromosomes in Fusarium.</title>
        <authorList>
            <person name="Ma L.J."/>
            <person name="van der Does H.C."/>
            <person name="Borkovich K.A."/>
            <person name="Coleman J.J."/>
            <person name="Daboussi M.J."/>
            <person name="Di Pietro A."/>
            <person name="Dufresne M."/>
            <person name="Freitag M."/>
            <person name="Grabherr M."/>
            <person name="Henrissat B."/>
            <person name="Houterman P.M."/>
            <person name="Kang S."/>
            <person name="Shim W.B."/>
            <person name="Woloshuk C."/>
            <person name="Xie X."/>
            <person name="Xu J.R."/>
            <person name="Antoniw J."/>
            <person name="Baker S.E."/>
            <person name="Bluhm B.H."/>
            <person name="Breakspear A."/>
            <person name="Brown D.W."/>
            <person name="Butchko R.A."/>
            <person name="Chapman S."/>
            <person name="Coulson R."/>
            <person name="Coutinho P.M."/>
            <person name="Danchin E.G."/>
            <person name="Diener A."/>
            <person name="Gale L.R."/>
            <person name="Gardiner D.M."/>
            <person name="Goff S."/>
            <person name="Hammond-Kosack K.E."/>
            <person name="Hilburn K."/>
            <person name="Hua-Van A."/>
            <person name="Jonkers W."/>
            <person name="Kazan K."/>
            <person name="Kodira C.D."/>
            <person name="Koehrsen M."/>
            <person name="Kumar L."/>
            <person name="Lee Y.H."/>
            <person name="Li L."/>
            <person name="Manners J.M."/>
            <person name="Miranda-Saavedra D."/>
            <person name="Mukherjee M."/>
            <person name="Park G."/>
            <person name="Park J."/>
            <person name="Park S.Y."/>
            <person name="Proctor R.H."/>
            <person name="Regev A."/>
            <person name="Ruiz-Roldan M.C."/>
            <person name="Sain D."/>
            <person name="Sakthikumar S."/>
            <person name="Sykes S."/>
            <person name="Schwartz D.C."/>
            <person name="Turgeon B.G."/>
            <person name="Wapinski I."/>
            <person name="Yoder O."/>
            <person name="Young S."/>
            <person name="Zeng Q."/>
            <person name="Zhou S."/>
            <person name="Galagan J."/>
            <person name="Cuomo C.A."/>
            <person name="Kistler H.C."/>
            <person name="Rep M."/>
        </authorList>
    </citation>
    <scope>NUCLEOTIDE SEQUENCE [LARGE SCALE GENOMIC DNA]</scope>
    <source>
        <strain evidence="3">M3125 / FGSC 7600</strain>
    </source>
</reference>
<feature type="compositionally biased region" description="Basic residues" evidence="1">
    <location>
        <begin position="92"/>
        <end position="104"/>
    </location>
</feature>